<dbReference type="GO" id="GO:0055064">
    <property type="term" value="P:chloride ion homeostasis"/>
    <property type="evidence" value="ECO:0007669"/>
    <property type="project" value="TreeGrafter"/>
</dbReference>
<dbReference type="WBParaSite" id="HPBE_0001813901-mRNA-1">
    <property type="protein sequence ID" value="HPBE_0001813901-mRNA-1"/>
    <property type="gene ID" value="HPBE_0001813901"/>
</dbReference>
<dbReference type="GO" id="GO:0008511">
    <property type="term" value="F:sodium:potassium:chloride symporter activity"/>
    <property type="evidence" value="ECO:0007669"/>
    <property type="project" value="TreeGrafter"/>
</dbReference>
<evidence type="ECO:0000313" key="6">
    <source>
        <dbReference type="EMBL" id="VDP10731.1"/>
    </source>
</evidence>
<dbReference type="GO" id="GO:0016020">
    <property type="term" value="C:membrane"/>
    <property type="evidence" value="ECO:0007669"/>
    <property type="project" value="UniProtKB-SubCell"/>
</dbReference>
<gene>
    <name evidence="6" type="ORF">HPBE_LOCUS18138</name>
</gene>
<protein>
    <submittedName>
        <fullName evidence="8">SLC12 domain-containing protein</fullName>
    </submittedName>
</protein>
<sequence>MAVSVVDAELRRETKKKGVVDVWWLSDDGGLTLLVPYLLTMRKSNLEVAQIEIEKSVSVSSEEKRMASLLQTFRIQYTYLHVVPAFTDPEQKMKEQFYQSLEPFMGEGNGEAISEAELTKMQNKTARHIQTGSLVRNYSSKADLVVDLLKVIRSISVKGNPFFRTLPFPLQDVSSRLYLNWLETITRDLPCVLLIRGNHHNVLTFYS</sequence>
<accession>A0A183G8F0</accession>
<keyword evidence="2" id="KW-0812">Transmembrane</keyword>
<dbReference type="Proteomes" id="UP000050761">
    <property type="component" value="Unassembled WGS sequence"/>
</dbReference>
<comment type="subcellular location">
    <subcellularLocation>
        <location evidence="1">Membrane</location>
        <topology evidence="1">Multi-pass membrane protein</topology>
    </subcellularLocation>
</comment>
<reference evidence="8" key="2">
    <citation type="submission" date="2019-09" db="UniProtKB">
        <authorList>
            <consortium name="WormBaseParasite"/>
        </authorList>
    </citation>
    <scope>IDENTIFICATION</scope>
</reference>
<evidence type="ECO:0000256" key="3">
    <source>
        <dbReference type="ARBA" id="ARBA00022989"/>
    </source>
</evidence>
<reference evidence="6 7" key="1">
    <citation type="submission" date="2018-11" db="EMBL/GenBank/DDBJ databases">
        <authorList>
            <consortium name="Pathogen Informatics"/>
        </authorList>
    </citation>
    <scope>NUCLEOTIDE SEQUENCE [LARGE SCALE GENOMIC DNA]</scope>
</reference>
<dbReference type="AlphaFoldDB" id="A0A183G8F0"/>
<keyword evidence="3" id="KW-1133">Transmembrane helix</keyword>
<keyword evidence="4" id="KW-0472">Membrane</keyword>
<dbReference type="InterPro" id="IPR018491">
    <property type="entry name" value="SLC12_C"/>
</dbReference>
<dbReference type="PANTHER" id="PTHR11827:SF103">
    <property type="entry name" value="SODIUM CHLORIDE COTRANSPORTER 69, ISOFORM E"/>
    <property type="match status" value="1"/>
</dbReference>
<evidence type="ECO:0000313" key="8">
    <source>
        <dbReference type="WBParaSite" id="HPBE_0001813901-mRNA-1"/>
    </source>
</evidence>
<evidence type="ECO:0000256" key="4">
    <source>
        <dbReference type="ARBA" id="ARBA00023136"/>
    </source>
</evidence>
<dbReference type="GO" id="GO:0055075">
    <property type="term" value="P:potassium ion homeostasis"/>
    <property type="evidence" value="ECO:0007669"/>
    <property type="project" value="TreeGrafter"/>
</dbReference>
<dbReference type="OrthoDB" id="2020542at2759"/>
<dbReference type="GO" id="GO:1990573">
    <property type="term" value="P:potassium ion import across plasma membrane"/>
    <property type="evidence" value="ECO:0007669"/>
    <property type="project" value="TreeGrafter"/>
</dbReference>
<dbReference type="EMBL" id="UZAH01030485">
    <property type="protein sequence ID" value="VDP10731.1"/>
    <property type="molecule type" value="Genomic_DNA"/>
</dbReference>
<accession>A0A3P8AJL2</accession>
<evidence type="ECO:0000256" key="2">
    <source>
        <dbReference type="ARBA" id="ARBA00022692"/>
    </source>
</evidence>
<dbReference type="GO" id="GO:0055078">
    <property type="term" value="P:sodium ion homeostasis"/>
    <property type="evidence" value="ECO:0007669"/>
    <property type="project" value="TreeGrafter"/>
</dbReference>
<evidence type="ECO:0000256" key="1">
    <source>
        <dbReference type="ARBA" id="ARBA00004141"/>
    </source>
</evidence>
<name>A0A183G8F0_HELPZ</name>
<keyword evidence="7" id="KW-1185">Reference proteome</keyword>
<feature type="domain" description="SLC12A transporter C-terminal" evidence="5">
    <location>
        <begin position="12"/>
        <end position="207"/>
    </location>
</feature>
<dbReference type="PANTHER" id="PTHR11827">
    <property type="entry name" value="SOLUTE CARRIER FAMILY 12, CATION COTRANSPORTERS"/>
    <property type="match status" value="1"/>
</dbReference>
<evidence type="ECO:0000259" key="5">
    <source>
        <dbReference type="Pfam" id="PF03522"/>
    </source>
</evidence>
<organism evidence="7 8">
    <name type="scientific">Heligmosomoides polygyrus</name>
    <name type="common">Parasitic roundworm</name>
    <dbReference type="NCBI Taxonomy" id="6339"/>
    <lineage>
        <taxon>Eukaryota</taxon>
        <taxon>Metazoa</taxon>
        <taxon>Ecdysozoa</taxon>
        <taxon>Nematoda</taxon>
        <taxon>Chromadorea</taxon>
        <taxon>Rhabditida</taxon>
        <taxon>Rhabditina</taxon>
        <taxon>Rhabditomorpha</taxon>
        <taxon>Strongyloidea</taxon>
        <taxon>Heligmosomidae</taxon>
        <taxon>Heligmosomoides</taxon>
    </lineage>
</organism>
<dbReference type="InterPro" id="IPR004842">
    <property type="entry name" value="SLC12A_fam"/>
</dbReference>
<dbReference type="GO" id="GO:0006884">
    <property type="term" value="P:cell volume homeostasis"/>
    <property type="evidence" value="ECO:0007669"/>
    <property type="project" value="TreeGrafter"/>
</dbReference>
<proteinExistence type="predicted"/>
<dbReference type="Pfam" id="PF03522">
    <property type="entry name" value="SLC12"/>
    <property type="match status" value="1"/>
</dbReference>
<evidence type="ECO:0000313" key="7">
    <source>
        <dbReference type="Proteomes" id="UP000050761"/>
    </source>
</evidence>